<proteinExistence type="predicted"/>
<reference evidence="1 2" key="1">
    <citation type="journal article" date="2019" name="Environ. Microbiol.">
        <title>Genomics insights into ecotype formation of ammonia-oxidizing archaea in the deep ocean.</title>
        <authorList>
            <person name="Wang Y."/>
            <person name="Huang J.M."/>
            <person name="Cui G.J."/>
            <person name="Nunoura T."/>
            <person name="Takaki Y."/>
            <person name="Li W.L."/>
            <person name="Li J."/>
            <person name="Gao Z.M."/>
            <person name="Takai K."/>
            <person name="Zhang A.Q."/>
            <person name="Stepanauskas R."/>
        </authorList>
    </citation>
    <scope>NUCLEOTIDE SEQUENCE [LARGE SCALE GENOMIC DNA]</scope>
    <source>
        <strain evidence="1 2">C4</strain>
    </source>
</reference>
<sequence>MVTTFQYYLTQKVATINAGDWRYFMSEKYLKLFYEQLKEGSESLDDFGITGKYLFFHKNPKILTKVAKEEIIHNKFDVAKINNKLLGTSTEYVLCLYYTDDSRKNELAKKYQEKNDIHYRYWKSDEDTRKGKYSKEFLERTRASKDV</sequence>
<dbReference type="AlphaFoldDB" id="A0A7K4MLZ7"/>
<organism evidence="1 2">
    <name type="scientific">Marine Group I thaumarchaeote</name>
    <dbReference type="NCBI Taxonomy" id="2511932"/>
    <lineage>
        <taxon>Archaea</taxon>
        <taxon>Nitrososphaerota</taxon>
        <taxon>Marine Group I</taxon>
    </lineage>
</organism>
<dbReference type="Proteomes" id="UP000568446">
    <property type="component" value="Unassembled WGS sequence"/>
</dbReference>
<comment type="caution">
    <text evidence="1">The sequence shown here is derived from an EMBL/GenBank/DDBJ whole genome shotgun (WGS) entry which is preliminary data.</text>
</comment>
<evidence type="ECO:0000313" key="2">
    <source>
        <dbReference type="Proteomes" id="UP000568446"/>
    </source>
</evidence>
<dbReference type="EMBL" id="JACATK010000043">
    <property type="protein sequence ID" value="NWJ30216.1"/>
    <property type="molecule type" value="Genomic_DNA"/>
</dbReference>
<evidence type="ECO:0000313" key="1">
    <source>
        <dbReference type="EMBL" id="NWJ30216.1"/>
    </source>
</evidence>
<protein>
    <submittedName>
        <fullName evidence="1">Uncharacterized protein</fullName>
    </submittedName>
</protein>
<gene>
    <name evidence="1" type="ORF">HX850_04805</name>
</gene>
<name>A0A7K4MLZ7_9ARCH</name>
<accession>A0A7K4MLZ7</accession>